<gene>
    <name evidence="1" type="ORF">Ocin01_03973</name>
</gene>
<dbReference type="Proteomes" id="UP000094527">
    <property type="component" value="Unassembled WGS sequence"/>
</dbReference>
<comment type="caution">
    <text evidence="1">The sequence shown here is derived from an EMBL/GenBank/DDBJ whole genome shotgun (WGS) entry which is preliminary data.</text>
</comment>
<evidence type="ECO:0000313" key="2">
    <source>
        <dbReference type="Proteomes" id="UP000094527"/>
    </source>
</evidence>
<reference evidence="1 2" key="1">
    <citation type="journal article" date="2016" name="Genome Biol. Evol.">
        <title>Gene Family Evolution Reflects Adaptation to Soil Environmental Stressors in the Genome of the Collembolan Orchesella cincta.</title>
        <authorList>
            <person name="Faddeeva-Vakhrusheva A."/>
            <person name="Derks M.F."/>
            <person name="Anvar S.Y."/>
            <person name="Agamennone V."/>
            <person name="Suring W."/>
            <person name="Smit S."/>
            <person name="van Straalen N.M."/>
            <person name="Roelofs D."/>
        </authorList>
    </citation>
    <scope>NUCLEOTIDE SEQUENCE [LARGE SCALE GENOMIC DNA]</scope>
    <source>
        <tissue evidence="1">Mixed pool</tissue>
    </source>
</reference>
<proteinExistence type="predicted"/>
<protein>
    <submittedName>
        <fullName evidence="1">Uncharacterized protein</fullName>
    </submittedName>
</protein>
<sequence length="99" mass="11079">MTTAALRVLVDTRVVGITAAAIKNIDRDPLSPLVQKHQILRNSTTTLQVSKTACTQVVLFFENSPMIENSSTSNKIRKDRKYIISSSSTQFLDDLIQRK</sequence>
<dbReference type="EMBL" id="LJIJ01000098">
    <property type="protein sequence ID" value="ODN02719.1"/>
    <property type="molecule type" value="Genomic_DNA"/>
</dbReference>
<accession>A0A1D2NBV0</accession>
<organism evidence="1 2">
    <name type="scientific">Orchesella cincta</name>
    <name type="common">Springtail</name>
    <name type="synonym">Podura cincta</name>
    <dbReference type="NCBI Taxonomy" id="48709"/>
    <lineage>
        <taxon>Eukaryota</taxon>
        <taxon>Metazoa</taxon>
        <taxon>Ecdysozoa</taxon>
        <taxon>Arthropoda</taxon>
        <taxon>Hexapoda</taxon>
        <taxon>Collembola</taxon>
        <taxon>Entomobryomorpha</taxon>
        <taxon>Entomobryoidea</taxon>
        <taxon>Orchesellidae</taxon>
        <taxon>Orchesellinae</taxon>
        <taxon>Orchesella</taxon>
    </lineage>
</organism>
<evidence type="ECO:0000313" key="1">
    <source>
        <dbReference type="EMBL" id="ODN02719.1"/>
    </source>
</evidence>
<name>A0A1D2NBV0_ORCCI</name>
<dbReference type="AlphaFoldDB" id="A0A1D2NBV0"/>
<keyword evidence="2" id="KW-1185">Reference proteome</keyword>